<dbReference type="SUPFAM" id="SSF55124">
    <property type="entry name" value="Nitrite/Sulfite reductase N-terminal domain-like"/>
    <property type="match status" value="1"/>
</dbReference>
<dbReference type="GO" id="GO:0051539">
    <property type="term" value="F:4 iron, 4 sulfur cluster binding"/>
    <property type="evidence" value="ECO:0007669"/>
    <property type="project" value="UniProtKB-KW"/>
</dbReference>
<evidence type="ECO:0000259" key="7">
    <source>
        <dbReference type="PROSITE" id="PS51379"/>
    </source>
</evidence>
<accession>A0A7K4HRL7</accession>
<feature type="domain" description="4Fe-4S ferredoxin-type" evidence="7">
    <location>
        <begin position="158"/>
        <end position="186"/>
    </location>
</feature>
<name>A0A7K4HRL7_9EURY</name>
<dbReference type="InterPro" id="IPR006067">
    <property type="entry name" value="NO2/SO3_Rdtase_4Fe4S_dom"/>
</dbReference>
<keyword evidence="2" id="KW-0349">Heme</keyword>
<sequence length="290" mass="32524">MVMMHGRPIHTRGGVITEIDPDFCAIRLRLPAGILPVEKMTGIVEIAKKYGCEEVHLTTRQTMEIPHVDPSRLEEIVQDLEANGTPLGSEHEEVVNIIACPGTAQCKYANIETFTLAKKIDERVFGKETPIRVRISISGCPNACTSPILNEIGVIGRIRPVRIQGMCTGCGTCAEYCREKAITIKNGISELIPERCVQCGICVQSCPFNLLKSEHRHYLITVGGRRGRHPAQGRELVTVEREEDVVEVIDRIVYWIYRTAWSGRHLADQLDEIDFEAFRKKIREEFSAGT</sequence>
<dbReference type="Proteomes" id="UP000570823">
    <property type="component" value="Unassembled WGS sequence"/>
</dbReference>
<dbReference type="Gene3D" id="3.30.413.10">
    <property type="entry name" value="Sulfite Reductase Hemoprotein, domain 1"/>
    <property type="match status" value="1"/>
</dbReference>
<dbReference type="RefSeq" id="WP_176789501.1">
    <property type="nucleotide sequence ID" value="NZ_JABXWR010000001.1"/>
</dbReference>
<evidence type="ECO:0000256" key="6">
    <source>
        <dbReference type="ARBA" id="ARBA00023014"/>
    </source>
</evidence>
<evidence type="ECO:0000313" key="9">
    <source>
        <dbReference type="Proteomes" id="UP000570823"/>
    </source>
</evidence>
<dbReference type="InterPro" id="IPR036136">
    <property type="entry name" value="Nit/Sulf_reduc_fer-like_dom_sf"/>
</dbReference>
<dbReference type="Pfam" id="PF01077">
    <property type="entry name" value="NIR_SIR"/>
    <property type="match status" value="1"/>
</dbReference>
<reference evidence="8 9" key="1">
    <citation type="submission" date="2020-06" db="EMBL/GenBank/DDBJ databases">
        <title>Methanofollis fontis sp. nov., a methanogen isolated from marine sediments near a cold seep at Four-Way Closure Ridge offshore southwestern Taiwan.</title>
        <authorList>
            <person name="Chen S.-C."/>
            <person name="Teng N.-H."/>
            <person name="Lin Y.-S."/>
            <person name="Lai M.-C."/>
            <person name="Chen H.-H."/>
            <person name="Wang C.-C."/>
        </authorList>
    </citation>
    <scope>NUCLEOTIDE SEQUENCE [LARGE SCALE GENOMIC DNA]</scope>
    <source>
        <strain evidence="8 9">DSM 2702</strain>
    </source>
</reference>
<dbReference type="Pfam" id="PF03460">
    <property type="entry name" value="NIR_SIR_ferr"/>
    <property type="match status" value="1"/>
</dbReference>
<evidence type="ECO:0000256" key="5">
    <source>
        <dbReference type="ARBA" id="ARBA00023004"/>
    </source>
</evidence>
<dbReference type="Pfam" id="PF00037">
    <property type="entry name" value="Fer4"/>
    <property type="match status" value="2"/>
</dbReference>
<dbReference type="InterPro" id="IPR045854">
    <property type="entry name" value="NO2/SO3_Rdtase_4Fe4S_sf"/>
</dbReference>
<keyword evidence="3" id="KW-0479">Metal-binding</keyword>
<keyword evidence="5" id="KW-0408">Iron</keyword>
<keyword evidence="9" id="KW-1185">Reference proteome</keyword>
<dbReference type="Gene3D" id="3.30.70.20">
    <property type="match status" value="1"/>
</dbReference>
<dbReference type="PROSITE" id="PS00365">
    <property type="entry name" value="NIR_SIR"/>
    <property type="match status" value="1"/>
</dbReference>
<dbReference type="PRINTS" id="PR00397">
    <property type="entry name" value="SIROHAEM"/>
</dbReference>
<dbReference type="PROSITE" id="PS00198">
    <property type="entry name" value="4FE4S_FER_1"/>
    <property type="match status" value="1"/>
</dbReference>
<organism evidence="8 9">
    <name type="scientific">Methanofollis tationis</name>
    <dbReference type="NCBI Taxonomy" id="81417"/>
    <lineage>
        <taxon>Archaea</taxon>
        <taxon>Methanobacteriati</taxon>
        <taxon>Methanobacteriota</taxon>
        <taxon>Stenosarchaea group</taxon>
        <taxon>Methanomicrobia</taxon>
        <taxon>Methanomicrobiales</taxon>
        <taxon>Methanomicrobiaceae</taxon>
        <taxon>Methanofollis</taxon>
    </lineage>
</organism>
<protein>
    <submittedName>
        <fullName evidence="8">4Fe-4S binding protein</fullName>
    </submittedName>
</protein>
<keyword evidence="6" id="KW-0411">Iron-sulfur</keyword>
<dbReference type="SUPFAM" id="SSF54862">
    <property type="entry name" value="4Fe-4S ferredoxins"/>
    <property type="match status" value="1"/>
</dbReference>
<evidence type="ECO:0000256" key="1">
    <source>
        <dbReference type="ARBA" id="ARBA00022485"/>
    </source>
</evidence>
<dbReference type="PANTHER" id="PTHR32439:SF9">
    <property type="entry name" value="BLR3264 PROTEIN"/>
    <property type="match status" value="1"/>
</dbReference>
<dbReference type="OrthoDB" id="15347at2157"/>
<evidence type="ECO:0000256" key="4">
    <source>
        <dbReference type="ARBA" id="ARBA00023002"/>
    </source>
</evidence>
<keyword evidence="1" id="KW-0004">4Fe-4S</keyword>
<dbReference type="GO" id="GO:0020037">
    <property type="term" value="F:heme binding"/>
    <property type="evidence" value="ECO:0007669"/>
    <property type="project" value="InterPro"/>
</dbReference>
<dbReference type="SUPFAM" id="SSF56014">
    <property type="entry name" value="Nitrite and sulphite reductase 4Fe-4S domain-like"/>
    <property type="match status" value="1"/>
</dbReference>
<keyword evidence="4" id="KW-0560">Oxidoreductase</keyword>
<dbReference type="PROSITE" id="PS51379">
    <property type="entry name" value="4FE4S_FER_2"/>
    <property type="match status" value="2"/>
</dbReference>
<feature type="domain" description="4Fe-4S ferredoxin-type" evidence="7">
    <location>
        <begin position="187"/>
        <end position="216"/>
    </location>
</feature>
<dbReference type="PANTHER" id="PTHR32439">
    <property type="entry name" value="FERREDOXIN--NITRITE REDUCTASE, CHLOROPLASTIC"/>
    <property type="match status" value="1"/>
</dbReference>
<dbReference type="InterPro" id="IPR006066">
    <property type="entry name" value="NO2/SO3_Rdtase_FeS/sirohaem_BS"/>
</dbReference>
<dbReference type="EMBL" id="JABXWR010000001">
    <property type="protein sequence ID" value="NVO67901.1"/>
    <property type="molecule type" value="Genomic_DNA"/>
</dbReference>
<dbReference type="InterPro" id="IPR017896">
    <property type="entry name" value="4Fe4S_Fe-S-bd"/>
</dbReference>
<comment type="caution">
    <text evidence="8">The sequence shown here is derived from an EMBL/GenBank/DDBJ whole genome shotgun (WGS) entry which is preliminary data.</text>
</comment>
<proteinExistence type="predicted"/>
<dbReference type="InterPro" id="IPR005117">
    <property type="entry name" value="NiRdtase/SiRdtase_haem-b_fer"/>
</dbReference>
<evidence type="ECO:0000256" key="3">
    <source>
        <dbReference type="ARBA" id="ARBA00022723"/>
    </source>
</evidence>
<evidence type="ECO:0000256" key="2">
    <source>
        <dbReference type="ARBA" id="ARBA00022617"/>
    </source>
</evidence>
<dbReference type="GO" id="GO:0016491">
    <property type="term" value="F:oxidoreductase activity"/>
    <property type="evidence" value="ECO:0007669"/>
    <property type="project" value="UniProtKB-KW"/>
</dbReference>
<dbReference type="GO" id="GO:0046872">
    <property type="term" value="F:metal ion binding"/>
    <property type="evidence" value="ECO:0007669"/>
    <property type="project" value="UniProtKB-KW"/>
</dbReference>
<dbReference type="InterPro" id="IPR017900">
    <property type="entry name" value="4Fe4S_Fe_S_CS"/>
</dbReference>
<dbReference type="AlphaFoldDB" id="A0A7K4HRL7"/>
<evidence type="ECO:0000313" key="8">
    <source>
        <dbReference type="EMBL" id="NVO67901.1"/>
    </source>
</evidence>
<dbReference type="InterPro" id="IPR051329">
    <property type="entry name" value="NIR_SIR_4Fe-4S"/>
</dbReference>
<gene>
    <name evidence="8" type="ORF">HWN36_11435</name>
</gene>